<gene>
    <name evidence="5" type="ORF">DFR64_0142</name>
</gene>
<dbReference type="PRINTS" id="PR00035">
    <property type="entry name" value="HTHGNTR"/>
</dbReference>
<evidence type="ECO:0000313" key="6">
    <source>
        <dbReference type="Proteomes" id="UP000256388"/>
    </source>
</evidence>
<dbReference type="Pfam" id="PF07729">
    <property type="entry name" value="FCD"/>
    <property type="match status" value="1"/>
</dbReference>
<dbReference type="CDD" id="cd07377">
    <property type="entry name" value="WHTH_GntR"/>
    <property type="match status" value="1"/>
</dbReference>
<keyword evidence="6" id="KW-1185">Reference proteome</keyword>
<evidence type="ECO:0000256" key="3">
    <source>
        <dbReference type="ARBA" id="ARBA00023163"/>
    </source>
</evidence>
<dbReference type="InterPro" id="IPR008920">
    <property type="entry name" value="TF_FadR/GntR_C"/>
</dbReference>
<evidence type="ECO:0000313" key="5">
    <source>
        <dbReference type="EMBL" id="REG10288.1"/>
    </source>
</evidence>
<dbReference type="OrthoDB" id="114741at2"/>
<evidence type="ECO:0000256" key="1">
    <source>
        <dbReference type="ARBA" id="ARBA00023015"/>
    </source>
</evidence>
<dbReference type="RefSeq" id="WP_116223480.1">
    <property type="nucleotide sequence ID" value="NZ_AP018437.1"/>
</dbReference>
<organism evidence="5 6">
    <name type="scientific">Pelolinea submarina</name>
    <dbReference type="NCBI Taxonomy" id="913107"/>
    <lineage>
        <taxon>Bacteria</taxon>
        <taxon>Bacillati</taxon>
        <taxon>Chloroflexota</taxon>
        <taxon>Anaerolineae</taxon>
        <taxon>Anaerolineales</taxon>
        <taxon>Anaerolineaceae</taxon>
        <taxon>Pelolinea</taxon>
    </lineage>
</organism>
<keyword evidence="2" id="KW-0238">DNA-binding</keyword>
<evidence type="ECO:0000259" key="4">
    <source>
        <dbReference type="PROSITE" id="PS50949"/>
    </source>
</evidence>
<dbReference type="Proteomes" id="UP000256388">
    <property type="component" value="Unassembled WGS sequence"/>
</dbReference>
<dbReference type="Gene3D" id="1.10.10.10">
    <property type="entry name" value="Winged helix-like DNA-binding domain superfamily/Winged helix DNA-binding domain"/>
    <property type="match status" value="1"/>
</dbReference>
<dbReference type="Gene3D" id="1.20.120.530">
    <property type="entry name" value="GntR ligand-binding domain-like"/>
    <property type="match status" value="1"/>
</dbReference>
<comment type="caution">
    <text evidence="5">The sequence shown here is derived from an EMBL/GenBank/DDBJ whole genome shotgun (WGS) entry which is preliminary data.</text>
</comment>
<dbReference type="InterPro" id="IPR011711">
    <property type="entry name" value="GntR_C"/>
</dbReference>
<dbReference type="Pfam" id="PF00392">
    <property type="entry name" value="GntR"/>
    <property type="match status" value="1"/>
</dbReference>
<evidence type="ECO:0000256" key="2">
    <source>
        <dbReference type="ARBA" id="ARBA00023125"/>
    </source>
</evidence>
<protein>
    <submittedName>
        <fullName evidence="5">GntR family transcriptional regulator</fullName>
    </submittedName>
</protein>
<dbReference type="InterPro" id="IPR036388">
    <property type="entry name" value="WH-like_DNA-bd_sf"/>
</dbReference>
<dbReference type="PANTHER" id="PTHR43537:SF24">
    <property type="entry name" value="GLUCONATE OPERON TRANSCRIPTIONAL REPRESSOR"/>
    <property type="match status" value="1"/>
</dbReference>
<dbReference type="AlphaFoldDB" id="A0A347ZUZ6"/>
<dbReference type="PANTHER" id="PTHR43537">
    <property type="entry name" value="TRANSCRIPTIONAL REGULATOR, GNTR FAMILY"/>
    <property type="match status" value="1"/>
</dbReference>
<feature type="domain" description="HTH gntR-type" evidence="4">
    <location>
        <begin position="5"/>
        <end position="72"/>
    </location>
</feature>
<dbReference type="PROSITE" id="PS50949">
    <property type="entry name" value="HTH_GNTR"/>
    <property type="match status" value="1"/>
</dbReference>
<dbReference type="InterPro" id="IPR036390">
    <property type="entry name" value="WH_DNA-bd_sf"/>
</dbReference>
<reference evidence="5 6" key="1">
    <citation type="submission" date="2018-08" db="EMBL/GenBank/DDBJ databases">
        <title>Genomic Encyclopedia of Type Strains, Phase IV (KMG-IV): sequencing the most valuable type-strain genomes for metagenomic binning, comparative biology and taxonomic classification.</title>
        <authorList>
            <person name="Goeker M."/>
        </authorList>
    </citation>
    <scope>NUCLEOTIDE SEQUENCE [LARGE SCALE GENOMIC DNA]</scope>
    <source>
        <strain evidence="5 6">DSM 23923</strain>
    </source>
</reference>
<proteinExistence type="predicted"/>
<dbReference type="SUPFAM" id="SSF48008">
    <property type="entry name" value="GntR ligand-binding domain-like"/>
    <property type="match status" value="1"/>
</dbReference>
<dbReference type="GO" id="GO:0003700">
    <property type="term" value="F:DNA-binding transcription factor activity"/>
    <property type="evidence" value="ECO:0007669"/>
    <property type="project" value="InterPro"/>
</dbReference>
<dbReference type="SUPFAM" id="SSF46785">
    <property type="entry name" value="Winged helix' DNA-binding domain"/>
    <property type="match status" value="1"/>
</dbReference>
<sequence>MSDKITLQEEAYLFIKSKILNLGFKPGEYITDLQIAENLNISRTPVREAFRILEREGLLIYEPKRGWKVYSLTLDDIKEIFEIKINLEALLAKKAAQCTDNALRTELKQTITAMREAADGDDVDSWVNLDKSLHSLIFTMADNHRAMTYIENLNDQWNRLRIGFSARTGRMGRSIIEHEKLVEAILSGDEELAEKETVEHLEKVRDELTSLLINMVLPYARDGI</sequence>
<dbReference type="SMART" id="SM00345">
    <property type="entry name" value="HTH_GNTR"/>
    <property type="match status" value="1"/>
</dbReference>
<dbReference type="EMBL" id="QUMS01000001">
    <property type="protein sequence ID" value="REG10288.1"/>
    <property type="molecule type" value="Genomic_DNA"/>
</dbReference>
<keyword evidence="3" id="KW-0804">Transcription</keyword>
<accession>A0A347ZUZ6</accession>
<name>A0A347ZUZ6_9CHLR</name>
<keyword evidence="1" id="KW-0805">Transcription regulation</keyword>
<dbReference type="InterPro" id="IPR000524">
    <property type="entry name" value="Tscrpt_reg_HTH_GntR"/>
</dbReference>
<dbReference type="GO" id="GO:0003677">
    <property type="term" value="F:DNA binding"/>
    <property type="evidence" value="ECO:0007669"/>
    <property type="project" value="UniProtKB-KW"/>
</dbReference>
<dbReference type="SMART" id="SM00895">
    <property type="entry name" value="FCD"/>
    <property type="match status" value="1"/>
</dbReference>